<keyword evidence="7" id="KW-1185">Reference proteome</keyword>
<dbReference type="GO" id="GO:0048500">
    <property type="term" value="C:signal recognition particle"/>
    <property type="evidence" value="ECO:0007669"/>
    <property type="project" value="UniProtKB-UniRule"/>
</dbReference>
<protein>
    <recommendedName>
        <fullName evidence="5">Signal recognition particle 19 kDa protein</fullName>
        <shortName evidence="5">SRP19</shortName>
    </recommendedName>
</protein>
<organism evidence="6 7">
    <name type="scientific">Methanosalsum zhilinae (strain DSM 4017 / NBRC 107636 / OCM 62 / WeN5)</name>
    <name type="common">Methanohalophilus zhilinae</name>
    <dbReference type="NCBI Taxonomy" id="679901"/>
    <lineage>
        <taxon>Archaea</taxon>
        <taxon>Methanobacteriati</taxon>
        <taxon>Methanobacteriota</taxon>
        <taxon>Stenosarchaea group</taxon>
        <taxon>Methanomicrobia</taxon>
        <taxon>Methanosarcinales</taxon>
        <taxon>Methanosarcinaceae</taxon>
        <taxon>Methanosalsum</taxon>
    </lineage>
</organism>
<accession>F7XQ87</accession>
<dbReference type="SUPFAM" id="SSF69695">
    <property type="entry name" value="SRP19"/>
    <property type="match status" value="1"/>
</dbReference>
<evidence type="ECO:0000256" key="5">
    <source>
        <dbReference type="HAMAP-Rule" id="MF_00305"/>
    </source>
</evidence>
<dbReference type="Gene3D" id="3.30.56.30">
    <property type="entry name" value="Signal recognition particle, SRP19-like subunit"/>
    <property type="match status" value="1"/>
</dbReference>
<name>F7XQ87_METZD</name>
<gene>
    <name evidence="5" type="primary">srp19</name>
    <name evidence="6" type="ordered locus">Mzhil_1714</name>
</gene>
<dbReference type="STRING" id="679901.Mzhil_1714"/>
<reference evidence="6" key="1">
    <citation type="submission" date="2010-07" db="EMBL/GenBank/DDBJ databases">
        <title>The complete genome of Methanosalsum zhilinae DSM 4017.</title>
        <authorList>
            <consortium name="US DOE Joint Genome Institute (JGI-PGF)"/>
            <person name="Lucas S."/>
            <person name="Copeland A."/>
            <person name="Lapidus A."/>
            <person name="Glavina del Rio T."/>
            <person name="Dalin E."/>
            <person name="Tice H."/>
            <person name="Bruce D."/>
            <person name="Goodwin L."/>
            <person name="Pitluck S."/>
            <person name="Kyrpides N."/>
            <person name="Mavromatis K."/>
            <person name="Ovchinnikova G."/>
            <person name="Daligault H."/>
            <person name="Detter J.C."/>
            <person name="Han C."/>
            <person name="Tapia R."/>
            <person name="Larimer F."/>
            <person name="Land M."/>
            <person name="Hauser L."/>
            <person name="Markowitz V."/>
            <person name="Cheng J.-F."/>
            <person name="Hugenholtz P."/>
            <person name="Woyke T."/>
            <person name="Wu D."/>
            <person name="Spring S."/>
            <person name="Schueler E."/>
            <person name="Brambilla E."/>
            <person name="Klenk H.-P."/>
            <person name="Eisen J.A."/>
        </authorList>
    </citation>
    <scope>NUCLEOTIDE SEQUENCE</scope>
    <source>
        <strain evidence="6">DSM 4017</strain>
    </source>
</reference>
<comment type="similarity">
    <text evidence="5">Belongs to the SRP19 family.</text>
</comment>
<evidence type="ECO:0000256" key="1">
    <source>
        <dbReference type="ARBA" id="ARBA00004496"/>
    </source>
</evidence>
<evidence type="ECO:0000256" key="2">
    <source>
        <dbReference type="ARBA" id="ARBA00022490"/>
    </source>
</evidence>
<dbReference type="GO" id="GO:0006617">
    <property type="term" value="P:SRP-dependent cotranslational protein targeting to membrane, signal sequence recognition"/>
    <property type="evidence" value="ECO:0007669"/>
    <property type="project" value="TreeGrafter"/>
</dbReference>
<keyword evidence="2 5" id="KW-0963">Cytoplasm</keyword>
<dbReference type="Pfam" id="PF01922">
    <property type="entry name" value="SRP19"/>
    <property type="match status" value="1"/>
</dbReference>
<dbReference type="GO" id="GO:0008312">
    <property type="term" value="F:7S RNA binding"/>
    <property type="evidence" value="ECO:0007669"/>
    <property type="project" value="UniProtKB-UniRule"/>
</dbReference>
<sequence length="98" mass="11306">MLMKDKGKLVIWPSYIDKSKSRSKGRIISKKKSIKDPQLTEIETAAAKLDLHPEVEADKRYPKSWWEMSGRVLVENIEPKTVTARKIADTIRKIRGDK</sequence>
<keyword evidence="4 5" id="KW-0687">Ribonucleoprotein</keyword>
<dbReference type="NCBIfam" id="NF001973">
    <property type="entry name" value="PRK00754.1"/>
    <property type="match status" value="1"/>
</dbReference>
<dbReference type="InterPro" id="IPR036521">
    <property type="entry name" value="SRP19-like_sf"/>
</dbReference>
<comment type="subunit">
    <text evidence="5">Part of the signal recognition particle protein translocation system, which is composed of SRP and FtsY. Archaeal SRP consists of a 7S RNA molecule of 300 nucleotides and two protein subunits: SRP54 and SRP19.</text>
</comment>
<keyword evidence="5" id="KW-0694">RNA-binding</keyword>
<proteinExistence type="inferred from homology"/>
<keyword evidence="3 5" id="KW-0733">Signal recognition particle</keyword>
<dbReference type="HAMAP" id="MF_00305">
    <property type="entry name" value="SRP19"/>
    <property type="match status" value="1"/>
</dbReference>
<dbReference type="InterPro" id="IPR002778">
    <property type="entry name" value="Signal_recog_particle_SRP19"/>
</dbReference>
<dbReference type="EMBL" id="CP002101">
    <property type="protein sequence ID" value="AEH61549.1"/>
    <property type="molecule type" value="Genomic_DNA"/>
</dbReference>
<evidence type="ECO:0000256" key="3">
    <source>
        <dbReference type="ARBA" id="ARBA00023135"/>
    </source>
</evidence>
<dbReference type="PANTHER" id="PTHR17453">
    <property type="entry name" value="SIGNAL RECOGNITION PARTICLE 19 KD PROTEIN"/>
    <property type="match status" value="1"/>
</dbReference>
<comment type="subcellular location">
    <subcellularLocation>
        <location evidence="1 5">Cytoplasm</location>
    </subcellularLocation>
</comment>
<evidence type="ECO:0000313" key="7">
    <source>
        <dbReference type="Proteomes" id="UP000006622"/>
    </source>
</evidence>
<evidence type="ECO:0000313" key="6">
    <source>
        <dbReference type="EMBL" id="AEH61549.1"/>
    </source>
</evidence>
<dbReference type="HOGENOM" id="CLU_169299_1_0_2"/>
<dbReference type="Proteomes" id="UP000006622">
    <property type="component" value="Chromosome"/>
</dbReference>
<dbReference type="InterPro" id="IPR022938">
    <property type="entry name" value="SRP19_arc-type"/>
</dbReference>
<dbReference type="KEGG" id="mzh:Mzhil_1714"/>
<dbReference type="PANTHER" id="PTHR17453:SF0">
    <property type="entry name" value="SIGNAL RECOGNITION PARTICLE 19 KDA PROTEIN"/>
    <property type="match status" value="1"/>
</dbReference>
<dbReference type="AlphaFoldDB" id="F7XQ87"/>
<comment type="function">
    <text evidence="5">Involved in targeting and insertion of nascent membrane proteins into the cytoplasmic membrane. Binds directly to 7S RNA and mediates binding of the 54 kDa subunit of the SRP.</text>
</comment>
<evidence type="ECO:0000256" key="4">
    <source>
        <dbReference type="ARBA" id="ARBA00023274"/>
    </source>
</evidence>